<reference evidence="2 3" key="1">
    <citation type="journal article" date="2012" name="J. Bacteriol.">
        <title>Genome Sequence of n-Alkane-Degrading Hydrocarboniphaga effusa Strain AP103T (ATCC BAA-332T).</title>
        <authorList>
            <person name="Chang H.K."/>
            <person name="Zylstra G.J."/>
            <person name="Chae J.C."/>
        </authorList>
    </citation>
    <scope>NUCLEOTIDE SEQUENCE [LARGE SCALE GENOMIC DNA]</scope>
    <source>
        <strain evidence="2 3">AP103</strain>
    </source>
</reference>
<dbReference type="Proteomes" id="UP000003704">
    <property type="component" value="Unassembled WGS sequence"/>
</dbReference>
<dbReference type="Pfam" id="PF05643">
    <property type="entry name" value="GNA1162-like"/>
    <property type="match status" value="1"/>
</dbReference>
<feature type="chain" id="PRO_5003712692" description="Lipoprotein" evidence="1">
    <location>
        <begin position="32"/>
        <end position="226"/>
    </location>
</feature>
<name>I7ZF48_9GAMM</name>
<keyword evidence="3" id="KW-1185">Reference proteome</keyword>
<accession>I7ZF48</accession>
<dbReference type="PROSITE" id="PS51257">
    <property type="entry name" value="PROKAR_LIPOPROTEIN"/>
    <property type="match status" value="1"/>
</dbReference>
<dbReference type="AlphaFoldDB" id="I7ZF48"/>
<dbReference type="Gene3D" id="3.40.50.10610">
    <property type="entry name" value="ABC-type transport auxiliary lipoprotein component"/>
    <property type="match status" value="1"/>
</dbReference>
<dbReference type="EMBL" id="AKGD01000001">
    <property type="protein sequence ID" value="EIT70337.1"/>
    <property type="molecule type" value="Genomic_DNA"/>
</dbReference>
<proteinExistence type="predicted"/>
<protein>
    <recommendedName>
        <fullName evidence="4">Lipoprotein</fullName>
    </recommendedName>
</protein>
<comment type="caution">
    <text evidence="2">The sequence shown here is derived from an EMBL/GenBank/DDBJ whole genome shotgun (WGS) entry which is preliminary data.</text>
</comment>
<evidence type="ECO:0000313" key="2">
    <source>
        <dbReference type="EMBL" id="EIT70337.1"/>
    </source>
</evidence>
<gene>
    <name evidence="2" type="ORF">WQQ_04740</name>
</gene>
<evidence type="ECO:0000313" key="3">
    <source>
        <dbReference type="Proteomes" id="UP000003704"/>
    </source>
</evidence>
<dbReference type="STRING" id="1172194.WQQ_04740"/>
<dbReference type="RefSeq" id="WP_007183433.1">
    <property type="nucleotide sequence ID" value="NZ_AKGD01000001.1"/>
</dbReference>
<dbReference type="OrthoDB" id="1014694at2"/>
<dbReference type="InterPro" id="IPR008517">
    <property type="entry name" value="GNA1162-like"/>
</dbReference>
<keyword evidence="1" id="KW-0732">Signal</keyword>
<feature type="signal peptide" evidence="1">
    <location>
        <begin position="1"/>
        <end position="31"/>
    </location>
</feature>
<organism evidence="2 3">
    <name type="scientific">Hydrocarboniphaga effusa AP103</name>
    <dbReference type="NCBI Taxonomy" id="1172194"/>
    <lineage>
        <taxon>Bacteria</taxon>
        <taxon>Pseudomonadati</taxon>
        <taxon>Pseudomonadota</taxon>
        <taxon>Gammaproteobacteria</taxon>
        <taxon>Nevskiales</taxon>
        <taxon>Nevskiaceae</taxon>
        <taxon>Hydrocarboniphaga</taxon>
    </lineage>
</organism>
<evidence type="ECO:0000256" key="1">
    <source>
        <dbReference type="SAM" id="SignalP"/>
    </source>
</evidence>
<evidence type="ECO:0008006" key="4">
    <source>
        <dbReference type="Google" id="ProtNLM"/>
    </source>
</evidence>
<dbReference type="PATRIC" id="fig|1172194.4.peg.452"/>
<sequence>MPLLRMSSRVKASLPALLGLSALLLTGCATQASYDYTAFRASRPQTILILPPVNASTSVEASYSMLSQLTMPLAESGYYVLPVTLVDETFRQNGLSNPADVSNVPVAKLHQIFGADAALYINVTRYGTSYKLISSESVVAADAKLVDLRSGNVLWEGNASASSAESRGASNAGLVGLLVEAIVSQIVESSTDASHNVAAITSSRLLAAGRPSGMLYGPRSPNYQKE</sequence>